<protein>
    <submittedName>
        <fullName evidence="1">Uncharacterized protein</fullName>
    </submittedName>
</protein>
<dbReference type="EMBL" id="ML170161">
    <property type="protein sequence ID" value="TDL26697.1"/>
    <property type="molecule type" value="Genomic_DNA"/>
</dbReference>
<keyword evidence="2" id="KW-1185">Reference proteome</keyword>
<dbReference type="Proteomes" id="UP000294933">
    <property type="component" value="Unassembled WGS sequence"/>
</dbReference>
<sequence>MIDGQVTVDFAATVVFYAGNNYQRCENFVSLIEVFCQFLESRRGIGETRITDIIEVLRGASGWPYGQGDDEVTHAWNLLYLLIAFPVDTTPIKVSCGTIEEQIRMIFPPAPLHATPLKFKTTLSDILKAGLKVKPAVYFLEHLQIERDGDDLTVRLMRTSPSDVGFYKSYIYNRAAKFLPQFQCSRTLRKGLYRWKDGYRKL</sequence>
<proteinExistence type="predicted"/>
<name>A0A4Y7QGC3_9AGAM</name>
<dbReference type="AlphaFoldDB" id="A0A4Y7QGC3"/>
<accession>A0A4Y7QGC3</accession>
<organism evidence="1 2">
    <name type="scientific">Rickenella mellea</name>
    <dbReference type="NCBI Taxonomy" id="50990"/>
    <lineage>
        <taxon>Eukaryota</taxon>
        <taxon>Fungi</taxon>
        <taxon>Dikarya</taxon>
        <taxon>Basidiomycota</taxon>
        <taxon>Agaricomycotina</taxon>
        <taxon>Agaricomycetes</taxon>
        <taxon>Hymenochaetales</taxon>
        <taxon>Rickenellaceae</taxon>
        <taxon>Rickenella</taxon>
    </lineage>
</organism>
<evidence type="ECO:0000313" key="2">
    <source>
        <dbReference type="Proteomes" id="UP000294933"/>
    </source>
</evidence>
<dbReference type="VEuPathDB" id="FungiDB:BD410DRAFT_531567"/>
<gene>
    <name evidence="1" type="ORF">BD410DRAFT_531567</name>
</gene>
<evidence type="ECO:0000313" key="1">
    <source>
        <dbReference type="EMBL" id="TDL26697.1"/>
    </source>
</evidence>
<reference evidence="1 2" key="1">
    <citation type="submission" date="2018-06" db="EMBL/GenBank/DDBJ databases">
        <title>A transcriptomic atlas of mushroom development highlights an independent origin of complex multicellularity.</title>
        <authorList>
            <consortium name="DOE Joint Genome Institute"/>
            <person name="Krizsan K."/>
            <person name="Almasi E."/>
            <person name="Merenyi Z."/>
            <person name="Sahu N."/>
            <person name="Viragh M."/>
            <person name="Koszo T."/>
            <person name="Mondo S."/>
            <person name="Kiss B."/>
            <person name="Balint B."/>
            <person name="Kues U."/>
            <person name="Barry K."/>
            <person name="Hegedus J.C."/>
            <person name="Henrissat B."/>
            <person name="Johnson J."/>
            <person name="Lipzen A."/>
            <person name="Ohm R."/>
            <person name="Nagy I."/>
            <person name="Pangilinan J."/>
            <person name="Yan J."/>
            <person name="Xiong Y."/>
            <person name="Grigoriev I.V."/>
            <person name="Hibbett D.S."/>
            <person name="Nagy L.G."/>
        </authorList>
    </citation>
    <scope>NUCLEOTIDE SEQUENCE [LARGE SCALE GENOMIC DNA]</scope>
    <source>
        <strain evidence="1 2">SZMC22713</strain>
    </source>
</reference>
<dbReference type="OrthoDB" id="3004490at2759"/>